<name>A0AAW2I789_9NEOP</name>
<organism evidence="7">
    <name type="scientific">Menopon gallinae</name>
    <name type="common">poultry shaft louse</name>
    <dbReference type="NCBI Taxonomy" id="328185"/>
    <lineage>
        <taxon>Eukaryota</taxon>
        <taxon>Metazoa</taxon>
        <taxon>Ecdysozoa</taxon>
        <taxon>Arthropoda</taxon>
        <taxon>Hexapoda</taxon>
        <taxon>Insecta</taxon>
        <taxon>Pterygota</taxon>
        <taxon>Neoptera</taxon>
        <taxon>Paraneoptera</taxon>
        <taxon>Psocodea</taxon>
        <taxon>Troctomorpha</taxon>
        <taxon>Phthiraptera</taxon>
        <taxon>Amblycera</taxon>
        <taxon>Menoponidae</taxon>
        <taxon>Menopon</taxon>
    </lineage>
</organism>
<keyword evidence="4 6" id="KW-1133">Transmembrane helix</keyword>
<gene>
    <name evidence="7" type="ORF">PYX00_004914</name>
</gene>
<dbReference type="AlphaFoldDB" id="A0AAW2I789"/>
<proteinExistence type="inferred from homology"/>
<feature type="transmembrane region" description="Helical" evidence="6">
    <location>
        <begin position="30"/>
        <end position="49"/>
    </location>
</feature>
<dbReference type="InterPro" id="IPR044890">
    <property type="entry name" value="TMEM14_sf"/>
</dbReference>
<feature type="transmembrane region" description="Helical" evidence="6">
    <location>
        <begin position="6"/>
        <end position="23"/>
    </location>
</feature>
<feature type="transmembrane region" description="Helical" evidence="6">
    <location>
        <begin position="55"/>
        <end position="74"/>
    </location>
</feature>
<dbReference type="Gene3D" id="1.10.10.1740">
    <property type="entry name" value="Transmembrane protein 14-like"/>
    <property type="match status" value="1"/>
</dbReference>
<evidence type="ECO:0000256" key="2">
    <source>
        <dbReference type="ARBA" id="ARBA00007590"/>
    </source>
</evidence>
<accession>A0AAW2I789</accession>
<comment type="similarity">
    <text evidence="2">Belongs to the TMEM14 family.</text>
</comment>
<keyword evidence="5 6" id="KW-0472">Membrane</keyword>
<evidence type="ECO:0008006" key="8">
    <source>
        <dbReference type="Google" id="ProtNLM"/>
    </source>
</evidence>
<evidence type="ECO:0000256" key="3">
    <source>
        <dbReference type="ARBA" id="ARBA00022692"/>
    </source>
</evidence>
<evidence type="ECO:0000313" key="7">
    <source>
        <dbReference type="EMBL" id="KAL0277723.1"/>
    </source>
</evidence>
<dbReference type="InterPro" id="IPR005349">
    <property type="entry name" value="TMEM14"/>
</dbReference>
<evidence type="ECO:0000256" key="1">
    <source>
        <dbReference type="ARBA" id="ARBA00004370"/>
    </source>
</evidence>
<evidence type="ECO:0000256" key="4">
    <source>
        <dbReference type="ARBA" id="ARBA00022989"/>
    </source>
</evidence>
<comment type="caution">
    <text evidence="7">The sequence shown here is derived from an EMBL/GenBank/DDBJ whole genome shotgun (WGS) entry which is preliminary data.</text>
</comment>
<dbReference type="GO" id="GO:0031966">
    <property type="term" value="C:mitochondrial membrane"/>
    <property type="evidence" value="ECO:0007669"/>
    <property type="project" value="TreeGrafter"/>
</dbReference>
<protein>
    <recommendedName>
        <fullName evidence="8">Transmembrane protein 14C</fullName>
    </recommendedName>
</protein>
<sequence length="109" mass="11610">MAIDYIGFAYAATITAGGIMGYVKAQSTPSLAAGLFFGGLLGFGAFQMSRNPNNYHVALGTSSLLTVLMIIRYWNCPRFMPAGCVAIISAANVIRLSTRILLPTKEAET</sequence>
<dbReference type="Pfam" id="PF03647">
    <property type="entry name" value="Tmemb_14"/>
    <property type="match status" value="1"/>
</dbReference>
<reference evidence="7" key="1">
    <citation type="journal article" date="2024" name="Gigascience">
        <title>Chromosome-level genome of the poultry shaft louse Menopon gallinae provides insight into the host-switching and adaptive evolution of parasitic lice.</title>
        <authorList>
            <person name="Xu Y."/>
            <person name="Ma L."/>
            <person name="Liu S."/>
            <person name="Liang Y."/>
            <person name="Liu Q."/>
            <person name="He Z."/>
            <person name="Tian L."/>
            <person name="Duan Y."/>
            <person name="Cai W."/>
            <person name="Li H."/>
            <person name="Song F."/>
        </authorList>
    </citation>
    <scope>NUCLEOTIDE SEQUENCE</scope>
    <source>
        <tissue evidence="7">Whole adult</tissue>
    </source>
</reference>
<evidence type="ECO:0000256" key="5">
    <source>
        <dbReference type="ARBA" id="ARBA00023136"/>
    </source>
</evidence>
<dbReference type="PANTHER" id="PTHR12668:SF43">
    <property type="entry name" value="TRANSMEMBRANE PROTEIN 14 HOMOLOG"/>
    <property type="match status" value="1"/>
</dbReference>
<dbReference type="EMBL" id="JARGDH010000002">
    <property type="protein sequence ID" value="KAL0277723.1"/>
    <property type="molecule type" value="Genomic_DNA"/>
</dbReference>
<keyword evidence="3 6" id="KW-0812">Transmembrane</keyword>
<comment type="subcellular location">
    <subcellularLocation>
        <location evidence="1">Membrane</location>
    </subcellularLocation>
</comment>
<dbReference type="GO" id="GO:0070453">
    <property type="term" value="P:regulation of heme biosynthetic process"/>
    <property type="evidence" value="ECO:0007669"/>
    <property type="project" value="TreeGrafter"/>
</dbReference>
<dbReference type="PANTHER" id="PTHR12668">
    <property type="entry name" value="TRANSMEMBRANE PROTEIN 14, 15"/>
    <property type="match status" value="1"/>
</dbReference>
<evidence type="ECO:0000256" key="6">
    <source>
        <dbReference type="SAM" id="Phobius"/>
    </source>
</evidence>